<sequence>MYVAIKDVEAMALFLFKEEEVPDSSSRESNVTGGTNLATEFYRSSGDHSPVQEDWMTLIHFWSGTLAQGAFALVSSTYFVGGYFKVNISLSRSPKNTD</sequence>
<keyword evidence="3" id="KW-1185">Reference proteome</keyword>
<protein>
    <submittedName>
        <fullName evidence="2">Uncharacterized protein</fullName>
    </submittedName>
</protein>
<reference evidence="3" key="1">
    <citation type="journal article" date="2015" name="Nat. Genet.">
        <title>The genome and transcriptome of the zoonotic hookworm Ancylostoma ceylanicum identify infection-specific gene families.</title>
        <authorList>
            <person name="Schwarz E.M."/>
            <person name="Hu Y."/>
            <person name="Antoshechkin I."/>
            <person name="Miller M.M."/>
            <person name="Sternberg P.W."/>
            <person name="Aroian R.V."/>
        </authorList>
    </citation>
    <scope>NUCLEOTIDE SEQUENCE</scope>
    <source>
        <strain evidence="3">HY135</strain>
    </source>
</reference>
<accession>A0A016X2T9</accession>
<feature type="transmembrane region" description="Helical" evidence="1">
    <location>
        <begin position="59"/>
        <end position="84"/>
    </location>
</feature>
<evidence type="ECO:0000313" key="3">
    <source>
        <dbReference type="Proteomes" id="UP000024635"/>
    </source>
</evidence>
<keyword evidence="1" id="KW-0812">Transmembrane</keyword>
<proteinExistence type="predicted"/>
<dbReference type="AlphaFoldDB" id="A0A016X2T9"/>
<keyword evidence="1" id="KW-0472">Membrane</keyword>
<name>A0A016X2T9_9BILA</name>
<gene>
    <name evidence="2" type="primary">Acey_s0415.g1074</name>
    <name evidence="2" type="ORF">Y032_0415g1074</name>
</gene>
<evidence type="ECO:0000313" key="2">
    <source>
        <dbReference type="EMBL" id="EYC45857.1"/>
    </source>
</evidence>
<dbReference type="Proteomes" id="UP000024635">
    <property type="component" value="Unassembled WGS sequence"/>
</dbReference>
<comment type="caution">
    <text evidence="2">The sequence shown here is derived from an EMBL/GenBank/DDBJ whole genome shotgun (WGS) entry which is preliminary data.</text>
</comment>
<evidence type="ECO:0000256" key="1">
    <source>
        <dbReference type="SAM" id="Phobius"/>
    </source>
</evidence>
<keyword evidence="1" id="KW-1133">Transmembrane helix</keyword>
<organism evidence="2 3">
    <name type="scientific">Ancylostoma ceylanicum</name>
    <dbReference type="NCBI Taxonomy" id="53326"/>
    <lineage>
        <taxon>Eukaryota</taxon>
        <taxon>Metazoa</taxon>
        <taxon>Ecdysozoa</taxon>
        <taxon>Nematoda</taxon>
        <taxon>Chromadorea</taxon>
        <taxon>Rhabditida</taxon>
        <taxon>Rhabditina</taxon>
        <taxon>Rhabditomorpha</taxon>
        <taxon>Strongyloidea</taxon>
        <taxon>Ancylostomatidae</taxon>
        <taxon>Ancylostomatinae</taxon>
        <taxon>Ancylostoma</taxon>
    </lineage>
</organism>
<dbReference type="EMBL" id="JARK01000015">
    <property type="protein sequence ID" value="EYC45857.1"/>
    <property type="molecule type" value="Genomic_DNA"/>
</dbReference>